<protein>
    <submittedName>
        <fullName evidence="1">Uncharacterized protein</fullName>
    </submittedName>
</protein>
<reference evidence="2 3" key="2">
    <citation type="submission" date="2019-03" db="EMBL/GenBank/DDBJ databases">
        <title>Long-read sequencing reveals hyperdense prophage content in a complex bacterial symbiont genome.</title>
        <authorList>
            <person name="Frost C.L."/>
            <person name="Siozios S."/>
            <person name="Nadal-Jimenez P."/>
            <person name="Brockhurst M.A."/>
            <person name="King K.C."/>
            <person name="Darby A.C."/>
            <person name="Hurst G.D.D."/>
        </authorList>
    </citation>
    <scope>NUCLEOTIDE SEQUENCE [LARGE SCALE GENOMIC DNA]</scope>
    <source>
        <strain evidence="2 3">FIN</strain>
    </source>
</reference>
<evidence type="ECO:0000313" key="3">
    <source>
        <dbReference type="Proteomes" id="UP000295134"/>
    </source>
</evidence>
<evidence type="ECO:0000313" key="2">
    <source>
        <dbReference type="EMBL" id="QBY43949.1"/>
    </source>
</evidence>
<dbReference type="Proteomes" id="UP000295134">
    <property type="component" value="Chromosome"/>
</dbReference>
<gene>
    <name evidence="1" type="ORF">ARN_12730</name>
    <name evidence="2" type="ORF">ArsFIN_25210</name>
</gene>
<dbReference type="EMBL" id="FN545185">
    <property type="protein sequence ID" value="CBA72553.1"/>
    <property type="molecule type" value="Genomic_DNA"/>
</dbReference>
<accession>D2TYP4</accession>
<sequence length="59" mass="7025">MASFLVLIYKKANFLFKKIEMMKINLFHKGFNICVKYTIKTVRLLVISNANWRINKNLC</sequence>
<evidence type="ECO:0000313" key="1">
    <source>
        <dbReference type="EMBL" id="CBA72553.1"/>
    </source>
</evidence>
<dbReference type="KEGG" id="ans:ArsFIN_25210"/>
<dbReference type="AlphaFoldDB" id="D2TYP4"/>
<name>D2TYP4_9GAMM</name>
<proteinExistence type="predicted"/>
<reference evidence="1" key="1">
    <citation type="journal article" date="2010" name="Insect Mol. Biol.">
        <title>The draft genome sequence of Arsenophonus nasoniae, son-killer bacterium of Nasonia vitripennis, reveals genes associated with virulence and symbiosis.</title>
        <authorList>
            <person name="Wilkes T."/>
            <person name="Darby A.C."/>
            <person name="Choi J."/>
            <person name="Colborne J.K."/>
            <person name="Werren J.H."/>
            <person name="Hurst G.D.D."/>
        </authorList>
    </citation>
    <scope>NUCLEOTIDE SEQUENCE</scope>
</reference>
<organism evidence="1">
    <name type="scientific">Arsenophonus nasoniae</name>
    <name type="common">son-killer infecting Nasonia vitripennis</name>
    <dbReference type="NCBI Taxonomy" id="638"/>
    <lineage>
        <taxon>Bacteria</taxon>
        <taxon>Pseudomonadati</taxon>
        <taxon>Pseudomonadota</taxon>
        <taxon>Gammaproteobacteria</taxon>
        <taxon>Enterobacterales</taxon>
        <taxon>Morganellaceae</taxon>
        <taxon>Arsenophonus</taxon>
    </lineage>
</organism>
<dbReference type="EMBL" id="CP038613">
    <property type="protein sequence ID" value="QBY43949.1"/>
    <property type="molecule type" value="Genomic_DNA"/>
</dbReference>